<dbReference type="OrthoDB" id="5125627at2"/>
<dbReference type="RefSeq" id="WP_074607612.1">
    <property type="nucleotide sequence ID" value="NZ_FNGY01000004.1"/>
</dbReference>
<dbReference type="Pfam" id="PF06912">
    <property type="entry name" value="DUF1275"/>
    <property type="match status" value="1"/>
</dbReference>
<feature type="transmembrane region" description="Helical" evidence="1">
    <location>
        <begin position="179"/>
        <end position="196"/>
    </location>
</feature>
<keyword evidence="1" id="KW-1133">Transmembrane helix</keyword>
<dbReference type="InterPro" id="IPR010699">
    <property type="entry name" value="DUF1275"/>
</dbReference>
<dbReference type="AlphaFoldDB" id="A0A1G9UX67"/>
<dbReference type="EMBL" id="FNGY01000004">
    <property type="protein sequence ID" value="SDM64554.1"/>
    <property type="molecule type" value="Genomic_DNA"/>
</dbReference>
<dbReference type="PANTHER" id="PTHR37314">
    <property type="entry name" value="SLR0142 PROTEIN"/>
    <property type="match status" value="1"/>
</dbReference>
<dbReference type="Proteomes" id="UP000183200">
    <property type="component" value="Unassembled WGS sequence"/>
</dbReference>
<protein>
    <submittedName>
        <fullName evidence="2">Uncharacterized membrane protein YoaK, UPF0700 family</fullName>
    </submittedName>
</protein>
<keyword evidence="3" id="KW-1185">Reference proteome</keyword>
<feature type="transmembrane region" description="Helical" evidence="1">
    <location>
        <begin position="84"/>
        <end position="103"/>
    </location>
</feature>
<feature type="transmembrane region" description="Helical" evidence="1">
    <location>
        <begin position="202"/>
        <end position="219"/>
    </location>
</feature>
<reference evidence="3" key="1">
    <citation type="submission" date="2016-10" db="EMBL/GenBank/DDBJ databases">
        <authorList>
            <person name="Varghese N."/>
            <person name="Submissions S."/>
        </authorList>
    </citation>
    <scope>NUCLEOTIDE SEQUENCE [LARGE SCALE GENOMIC DNA]</scope>
    <source>
        <strain evidence="3">DSM 19110</strain>
    </source>
</reference>
<dbReference type="PANTHER" id="PTHR37314:SF5">
    <property type="entry name" value="SLR0142 PROTEIN"/>
    <property type="match status" value="1"/>
</dbReference>
<accession>A0A1G9UX67</accession>
<evidence type="ECO:0000256" key="1">
    <source>
        <dbReference type="SAM" id="Phobius"/>
    </source>
</evidence>
<evidence type="ECO:0000313" key="2">
    <source>
        <dbReference type="EMBL" id="SDM64554.1"/>
    </source>
</evidence>
<keyword evidence="1" id="KW-0472">Membrane</keyword>
<gene>
    <name evidence="2" type="ORF">SAMN05421820_104315</name>
</gene>
<sequence length="226" mass="24169">METGKNINFVTLLLTAIAGFCDTITFVAADRIFSAHVTGNFIVFAYQMIKGAGPEDWIKLITFPVFVLAVIVGGWISSRFKNNHFLLCCEGIILILAGILAYSSAEAGAQLLTVQMYVVTMMIVFAMGFQNAFGKLYVKETHGPTTMMTGNVTQFSLDLGALLGSGFADLSYLTGLKKGLVTLGGFLLGCVLGAYVGKVFGLAGVVLPGIAMVICYFTTKPDQDIK</sequence>
<organism evidence="2 3">
    <name type="scientific">Pedobacter steynii</name>
    <dbReference type="NCBI Taxonomy" id="430522"/>
    <lineage>
        <taxon>Bacteria</taxon>
        <taxon>Pseudomonadati</taxon>
        <taxon>Bacteroidota</taxon>
        <taxon>Sphingobacteriia</taxon>
        <taxon>Sphingobacteriales</taxon>
        <taxon>Sphingobacteriaceae</taxon>
        <taxon>Pedobacter</taxon>
    </lineage>
</organism>
<feature type="transmembrane region" description="Helical" evidence="1">
    <location>
        <begin position="109"/>
        <end position="129"/>
    </location>
</feature>
<evidence type="ECO:0000313" key="3">
    <source>
        <dbReference type="Proteomes" id="UP000183200"/>
    </source>
</evidence>
<name>A0A1G9UX67_9SPHI</name>
<proteinExistence type="predicted"/>
<keyword evidence="1" id="KW-0812">Transmembrane</keyword>
<feature type="transmembrane region" description="Helical" evidence="1">
    <location>
        <begin position="57"/>
        <end position="77"/>
    </location>
</feature>